<dbReference type="CDD" id="cd07514">
    <property type="entry name" value="HAD_Pase"/>
    <property type="match status" value="1"/>
</dbReference>
<keyword evidence="4 5" id="KW-0119">Carbohydrate metabolism</keyword>
<dbReference type="AlphaFoldDB" id="A0A8J7W5C7"/>
<evidence type="ECO:0000256" key="1">
    <source>
        <dbReference type="ARBA" id="ARBA00022723"/>
    </source>
</evidence>
<dbReference type="GO" id="GO:0008967">
    <property type="term" value="F:phosphoglycolate phosphatase activity"/>
    <property type="evidence" value="ECO:0007669"/>
    <property type="project" value="UniProtKB-UniRule"/>
</dbReference>
<feature type="active site" description="Nucleophile" evidence="5">
    <location>
        <position position="8"/>
    </location>
</feature>
<organism evidence="7 8">
    <name type="scientific">Methanocalculus chunghsingensis</name>
    <dbReference type="NCBI Taxonomy" id="156457"/>
    <lineage>
        <taxon>Archaea</taxon>
        <taxon>Methanobacteriati</taxon>
        <taxon>Methanobacteriota</taxon>
        <taxon>Stenosarchaea group</taxon>
        <taxon>Methanomicrobia</taxon>
        <taxon>Methanomicrobiales</taxon>
        <taxon>Methanocalculaceae</taxon>
        <taxon>Methanocalculus</taxon>
    </lineage>
</organism>
<keyword evidence="3 5" id="KW-0460">Magnesium</keyword>
<feature type="binding site" evidence="5">
    <location>
        <position position="10"/>
    </location>
    <ligand>
        <name>Mg(2+)</name>
        <dbReference type="ChEBI" id="CHEBI:18420"/>
    </ligand>
</feature>
<evidence type="ECO:0000313" key="7">
    <source>
        <dbReference type="EMBL" id="MBR1368614.1"/>
    </source>
</evidence>
<keyword evidence="8" id="KW-1185">Reference proteome</keyword>
<proteinExistence type="inferred from homology"/>
<dbReference type="EMBL" id="JWHL01000003">
    <property type="protein sequence ID" value="MBR1368614.1"/>
    <property type="molecule type" value="Genomic_DNA"/>
</dbReference>
<dbReference type="EC" id="3.1.3.18" evidence="5 6"/>
<accession>A0A8J7W5C7</accession>
<evidence type="ECO:0000256" key="6">
    <source>
        <dbReference type="NCBIfam" id="TIGR01487"/>
    </source>
</evidence>
<comment type="function">
    <text evidence="5">Catalyzes the dephosphorylation of 2-phosphoglycolate.</text>
</comment>
<dbReference type="Gene3D" id="3.40.50.1000">
    <property type="entry name" value="HAD superfamily/HAD-like"/>
    <property type="match status" value="1"/>
</dbReference>
<dbReference type="GO" id="GO:0000287">
    <property type="term" value="F:magnesium ion binding"/>
    <property type="evidence" value="ECO:0007669"/>
    <property type="project" value="InterPro"/>
</dbReference>
<feature type="binding site" evidence="5">
    <location>
        <position position="8"/>
    </location>
    <ligand>
        <name>Mg(2+)</name>
        <dbReference type="ChEBI" id="CHEBI:18420"/>
    </ligand>
</feature>
<comment type="caution">
    <text evidence="7">The sequence shown here is derived from an EMBL/GenBank/DDBJ whole genome shotgun (WGS) entry which is preliminary data.</text>
</comment>
<evidence type="ECO:0000256" key="2">
    <source>
        <dbReference type="ARBA" id="ARBA00022801"/>
    </source>
</evidence>
<evidence type="ECO:0000256" key="4">
    <source>
        <dbReference type="ARBA" id="ARBA00023277"/>
    </source>
</evidence>
<feature type="binding site" evidence="5">
    <location>
        <position position="182"/>
    </location>
    <ligand>
        <name>Mg(2+)</name>
        <dbReference type="ChEBI" id="CHEBI:18420"/>
    </ligand>
</feature>
<dbReference type="PANTHER" id="PTHR10000">
    <property type="entry name" value="PHOSPHOSERINE PHOSPHATASE"/>
    <property type="match status" value="1"/>
</dbReference>
<dbReference type="SFLD" id="SFLDF00446">
    <property type="entry name" value="phosphoglycolate_phosphatase_3"/>
    <property type="match status" value="1"/>
</dbReference>
<gene>
    <name evidence="7" type="ORF">RJ53_03480</name>
</gene>
<dbReference type="Gene3D" id="3.90.1070.10">
    <property type="match status" value="1"/>
</dbReference>
<protein>
    <recommendedName>
        <fullName evidence="5 6">Phosphoglycolate phosphatase</fullName>
        <shortName evidence="5">PGP</shortName>
        <shortName evidence="5">PGPase</shortName>
        <ecNumber evidence="5 6">3.1.3.18</ecNumber>
    </recommendedName>
</protein>
<dbReference type="SFLD" id="SFLDS00003">
    <property type="entry name" value="Haloacid_Dehalogenase"/>
    <property type="match status" value="1"/>
</dbReference>
<dbReference type="Proteomes" id="UP000730161">
    <property type="component" value="Unassembled WGS sequence"/>
</dbReference>
<dbReference type="SFLD" id="SFLDG01140">
    <property type="entry name" value="C2.B:_Phosphomannomutase_and_P"/>
    <property type="match status" value="1"/>
</dbReference>
<feature type="binding site" evidence="5">
    <location>
        <position position="155"/>
    </location>
    <ligand>
        <name>substrate</name>
    </ligand>
</feature>
<dbReference type="Pfam" id="PF08282">
    <property type="entry name" value="Hydrolase_3"/>
    <property type="match status" value="2"/>
</dbReference>
<name>A0A8J7W5C7_9EURY</name>
<dbReference type="SFLD" id="SFLDG01144">
    <property type="entry name" value="C2.B.4:_PGP_Like"/>
    <property type="match status" value="1"/>
</dbReference>
<dbReference type="InterPro" id="IPR023214">
    <property type="entry name" value="HAD_sf"/>
</dbReference>
<sequence length="230" mass="24533">MLKALVCDIDGTLTDENRRINTRAIETIRLLLDRDIPVVLASGNTICFLDAVARMIGTGGAAIGENGGVFQTGYDGDPVVTGDRSICLLAYDRLSSHFGDQGKNLIPYSMHLRYADVAFAKTIPAGEVRDVLADMPVKVIDTGFAIHLQSPGVSKGTALKELAPLLSLSPEDFLAIGDSDNDIEMLESAGYGMTMKNGTAGLKKVADCIIERSYGDGFSDGVLSALERFL</sequence>
<evidence type="ECO:0000313" key="8">
    <source>
        <dbReference type="Proteomes" id="UP000730161"/>
    </source>
</evidence>
<dbReference type="NCBIfam" id="NF002245">
    <property type="entry name" value="PRK01158.1"/>
    <property type="match status" value="1"/>
</dbReference>
<dbReference type="NCBIfam" id="TIGR01482">
    <property type="entry name" value="SPP-subfamily"/>
    <property type="match status" value="1"/>
</dbReference>
<dbReference type="RefSeq" id="WP_211530245.1">
    <property type="nucleotide sequence ID" value="NZ_JWHL01000003.1"/>
</dbReference>
<dbReference type="HAMAP" id="MF_01419">
    <property type="entry name" value="GPH_hydrolase_arch"/>
    <property type="match status" value="1"/>
</dbReference>
<dbReference type="GO" id="GO:0005829">
    <property type="term" value="C:cytosol"/>
    <property type="evidence" value="ECO:0007669"/>
    <property type="project" value="TreeGrafter"/>
</dbReference>
<dbReference type="InterPro" id="IPR036412">
    <property type="entry name" value="HAD-like_sf"/>
</dbReference>
<keyword evidence="2 5" id="KW-0378">Hydrolase</keyword>
<reference evidence="7" key="1">
    <citation type="submission" date="2014-12" db="EMBL/GenBank/DDBJ databases">
        <authorList>
            <person name="Huang H.-H."/>
            <person name="Chen S.-C."/>
            <person name="Lai M.-C."/>
        </authorList>
    </citation>
    <scope>NUCLEOTIDE SEQUENCE</scope>
    <source>
        <strain evidence="7">K1F9705b</strain>
    </source>
</reference>
<dbReference type="InterPro" id="IPR006382">
    <property type="entry name" value="PGPase"/>
</dbReference>
<dbReference type="NCBIfam" id="TIGR01487">
    <property type="entry name" value="Pglycolate_arch"/>
    <property type="match status" value="1"/>
</dbReference>
<dbReference type="OrthoDB" id="120822at2157"/>
<dbReference type="SUPFAM" id="SSF56784">
    <property type="entry name" value="HAD-like"/>
    <property type="match status" value="1"/>
</dbReference>
<comment type="cofactor">
    <cofactor evidence="5">
        <name>Mg(2+)</name>
        <dbReference type="ChEBI" id="CHEBI:18420"/>
    </cofactor>
</comment>
<keyword evidence="1 5" id="KW-0479">Metal-binding</keyword>
<comment type="catalytic activity">
    <reaction evidence="5">
        <text>2-phosphoglycolate + H2O = glycolate + phosphate</text>
        <dbReference type="Rhea" id="RHEA:14369"/>
        <dbReference type="ChEBI" id="CHEBI:15377"/>
        <dbReference type="ChEBI" id="CHEBI:29805"/>
        <dbReference type="ChEBI" id="CHEBI:43474"/>
        <dbReference type="ChEBI" id="CHEBI:58033"/>
        <dbReference type="EC" id="3.1.3.18"/>
    </reaction>
</comment>
<dbReference type="PANTHER" id="PTHR10000:SF8">
    <property type="entry name" value="HAD SUPERFAMILY HYDROLASE-LIKE, TYPE 3"/>
    <property type="match status" value="1"/>
</dbReference>
<feature type="binding site" evidence="5">
    <location>
        <position position="178"/>
    </location>
    <ligand>
        <name>Mg(2+)</name>
        <dbReference type="ChEBI" id="CHEBI:18420"/>
    </ligand>
</feature>
<evidence type="ECO:0000256" key="5">
    <source>
        <dbReference type="HAMAP-Rule" id="MF_01419"/>
    </source>
</evidence>
<comment type="similarity">
    <text evidence="5">Belongs to the archaeal SPP-like hydrolase family.</text>
</comment>
<evidence type="ECO:0000256" key="3">
    <source>
        <dbReference type="ARBA" id="ARBA00022842"/>
    </source>
</evidence>
<dbReference type="PROSITE" id="PS01229">
    <property type="entry name" value="COF_2"/>
    <property type="match status" value="1"/>
</dbReference>